<comment type="caution">
    <text evidence="3">The sequence shown here is derived from an EMBL/GenBank/DDBJ whole genome shotgun (WGS) entry which is preliminary data.</text>
</comment>
<sequence length="168" mass="18804">MPISHSSIISMERMFLLYAIMTERSINIGKIILKETQECVRKNVGSAYFPSLITSLCLRAQVKSKANLKGHYVQGCIIRHDLERLVENVELLNQIEPNEPNESKSNESSTKSDVEADSVNEIEEAEFEEEPNSLEPRVEPNVAALVEPSVNPKLTITVPTSPNTIKKL</sequence>
<evidence type="ECO:0000259" key="2">
    <source>
        <dbReference type="Pfam" id="PF20167"/>
    </source>
</evidence>
<feature type="compositionally biased region" description="Acidic residues" evidence="1">
    <location>
        <begin position="115"/>
        <end position="132"/>
    </location>
</feature>
<reference evidence="3 4" key="1">
    <citation type="submission" date="2023-03" db="EMBL/GenBank/DDBJ databases">
        <title>WGS of Gossypium arboreum.</title>
        <authorList>
            <person name="Yu D."/>
        </authorList>
    </citation>
    <scope>NUCLEOTIDE SEQUENCE [LARGE SCALE GENOMIC DNA]</scope>
    <source>
        <tissue evidence="3">Leaf</tissue>
    </source>
</reference>
<dbReference type="Pfam" id="PF20167">
    <property type="entry name" value="Transposase_32"/>
    <property type="match status" value="1"/>
</dbReference>
<dbReference type="InterPro" id="IPR046796">
    <property type="entry name" value="Transposase_32_dom"/>
</dbReference>
<accession>A0ABR0N4K1</accession>
<feature type="domain" description="Putative plant transposon protein" evidence="2">
    <location>
        <begin position="1"/>
        <end position="62"/>
    </location>
</feature>
<evidence type="ECO:0000256" key="1">
    <source>
        <dbReference type="SAM" id="MobiDB-lite"/>
    </source>
</evidence>
<evidence type="ECO:0000313" key="4">
    <source>
        <dbReference type="Proteomes" id="UP001358586"/>
    </source>
</evidence>
<proteinExistence type="predicted"/>
<name>A0ABR0N4K1_GOSAR</name>
<gene>
    <name evidence="3" type="ORF">PVK06_039834</name>
</gene>
<organism evidence="3 4">
    <name type="scientific">Gossypium arboreum</name>
    <name type="common">Tree cotton</name>
    <name type="synonym">Gossypium nanking</name>
    <dbReference type="NCBI Taxonomy" id="29729"/>
    <lineage>
        <taxon>Eukaryota</taxon>
        <taxon>Viridiplantae</taxon>
        <taxon>Streptophyta</taxon>
        <taxon>Embryophyta</taxon>
        <taxon>Tracheophyta</taxon>
        <taxon>Spermatophyta</taxon>
        <taxon>Magnoliopsida</taxon>
        <taxon>eudicotyledons</taxon>
        <taxon>Gunneridae</taxon>
        <taxon>Pentapetalae</taxon>
        <taxon>rosids</taxon>
        <taxon>malvids</taxon>
        <taxon>Malvales</taxon>
        <taxon>Malvaceae</taxon>
        <taxon>Malvoideae</taxon>
        <taxon>Gossypium</taxon>
    </lineage>
</organism>
<evidence type="ECO:0000313" key="3">
    <source>
        <dbReference type="EMBL" id="KAK5785267.1"/>
    </source>
</evidence>
<dbReference type="EMBL" id="JARKNE010000011">
    <property type="protein sequence ID" value="KAK5785267.1"/>
    <property type="molecule type" value="Genomic_DNA"/>
</dbReference>
<feature type="compositionally biased region" description="Basic and acidic residues" evidence="1">
    <location>
        <begin position="101"/>
        <end position="114"/>
    </location>
</feature>
<keyword evidence="4" id="KW-1185">Reference proteome</keyword>
<protein>
    <recommendedName>
        <fullName evidence="2">Putative plant transposon protein domain-containing protein</fullName>
    </recommendedName>
</protein>
<dbReference type="Proteomes" id="UP001358586">
    <property type="component" value="Chromosome 11"/>
</dbReference>
<feature type="region of interest" description="Disordered" evidence="1">
    <location>
        <begin position="94"/>
        <end position="136"/>
    </location>
</feature>